<dbReference type="OrthoDB" id="35637at10239"/>
<dbReference type="Proteomes" id="UP000007817">
    <property type="component" value="Segment"/>
</dbReference>
<organism evidence="1 2">
    <name type="scientific">Burkholderia phage DC1</name>
    <dbReference type="NCBI Taxonomy" id="2881398"/>
    <lineage>
        <taxon>Viruses</taxon>
        <taxon>Duplodnaviria</taxon>
        <taxon>Heunggongvirae</taxon>
        <taxon>Uroviricota</taxon>
        <taxon>Caudoviricetes</taxon>
        <taxon>Lessievirus</taxon>
        <taxon>Lessievirus DC1</taxon>
    </lineage>
</organism>
<protein>
    <submittedName>
        <fullName evidence="1">Uncharacterized protein</fullName>
    </submittedName>
</protein>
<name>I6NW20_9CAUD</name>
<sequence length="96" mass="11087">MLAALFARIRALLHIEPRLRFYWIGEETEIFVARSLEEALEAFAQPEDIAEQAYGEVSPYRTVCYRVEETGETRIETLEEMARGCVVPNLLLSQYC</sequence>
<dbReference type="RefSeq" id="YP_006589955.1">
    <property type="nucleotide sequence ID" value="NC_018452.1"/>
</dbReference>
<gene>
    <name evidence="1" type="ORF">DC1_00025</name>
</gene>
<dbReference type="KEGG" id="vg:13455418"/>
<proteinExistence type="predicted"/>
<evidence type="ECO:0000313" key="1">
    <source>
        <dbReference type="EMBL" id="AEZ50843.1"/>
    </source>
</evidence>
<dbReference type="EMBL" id="JN662425">
    <property type="protein sequence ID" value="AEZ50843.1"/>
    <property type="molecule type" value="Genomic_DNA"/>
</dbReference>
<evidence type="ECO:0000313" key="2">
    <source>
        <dbReference type="Proteomes" id="UP000007817"/>
    </source>
</evidence>
<keyword evidence="2" id="KW-1185">Reference proteome</keyword>
<accession>I6NW20</accession>
<reference evidence="1 2" key="1">
    <citation type="journal article" date="2012" name="Appl. Environ. Microbiol.">
        <title>Characterization of DC1, a broad-host-range Bcep22-like podovirus.</title>
        <authorList>
            <person name="Lynch K.H."/>
            <person name="Stothard P."/>
            <person name="Dennis J.J."/>
        </authorList>
    </citation>
    <scope>NUCLEOTIDE SEQUENCE [LARGE SCALE GENOMIC DNA]</scope>
</reference>
<dbReference type="GeneID" id="13455418"/>